<proteinExistence type="predicted"/>
<dbReference type="InterPro" id="IPR025711">
    <property type="entry name" value="PepSY"/>
</dbReference>
<sequence>MNKKIVTLLLGTALTVSALAGCQNADLAEAPAQDKSTTASNSSAGNSQSPQNSNSVNRSSARTQNGISADEAKTIALNQAGVSETDALAVTVLQDFDDGFSLYDVDIYTPDIDYDYEINTADGTILKQDMKYTDKVANIQSQTSITPEQAQNTVLQKVSGATEKNLRMKLDFDDGRYSYEGEIIYNGMAYDFDMDAETGTIYGWEQETLQY</sequence>
<organism evidence="4 5">
    <name type="scientific">Mediterraneibacter hominis</name>
    <dbReference type="NCBI Taxonomy" id="2763054"/>
    <lineage>
        <taxon>Bacteria</taxon>
        <taxon>Bacillati</taxon>
        <taxon>Bacillota</taxon>
        <taxon>Clostridia</taxon>
        <taxon>Lachnospirales</taxon>
        <taxon>Lachnospiraceae</taxon>
        <taxon>Mediterraneibacter</taxon>
    </lineage>
</organism>
<protein>
    <submittedName>
        <fullName evidence="4">PepSY domain-containing protein</fullName>
    </submittedName>
</protein>
<evidence type="ECO:0000256" key="1">
    <source>
        <dbReference type="SAM" id="MobiDB-lite"/>
    </source>
</evidence>
<feature type="signal peptide" evidence="2">
    <location>
        <begin position="1"/>
        <end position="20"/>
    </location>
</feature>
<name>A0A923LL72_9FIRM</name>
<feature type="chain" id="PRO_5038889289" evidence="2">
    <location>
        <begin position="21"/>
        <end position="211"/>
    </location>
</feature>
<feature type="domain" description="PepSY" evidence="3">
    <location>
        <begin position="145"/>
        <end position="201"/>
    </location>
</feature>
<evidence type="ECO:0000313" key="4">
    <source>
        <dbReference type="EMBL" id="MBC5689976.1"/>
    </source>
</evidence>
<dbReference type="PROSITE" id="PS51257">
    <property type="entry name" value="PROKAR_LIPOPROTEIN"/>
    <property type="match status" value="1"/>
</dbReference>
<keyword evidence="5" id="KW-1185">Reference proteome</keyword>
<feature type="domain" description="PepSY" evidence="3">
    <location>
        <begin position="67"/>
        <end position="128"/>
    </location>
</feature>
<reference evidence="4" key="1">
    <citation type="submission" date="2020-08" db="EMBL/GenBank/DDBJ databases">
        <title>Genome public.</title>
        <authorList>
            <person name="Liu C."/>
            <person name="Sun Q."/>
        </authorList>
    </citation>
    <scope>NUCLEOTIDE SEQUENCE</scope>
    <source>
        <strain evidence="4">NSJ-55</strain>
    </source>
</reference>
<feature type="compositionally biased region" description="Low complexity" evidence="1">
    <location>
        <begin position="36"/>
        <end position="60"/>
    </location>
</feature>
<comment type="caution">
    <text evidence="4">The sequence shown here is derived from an EMBL/GenBank/DDBJ whole genome shotgun (WGS) entry which is preliminary data.</text>
</comment>
<keyword evidence="2" id="KW-0732">Signal</keyword>
<gene>
    <name evidence="4" type="ORF">H8S37_13750</name>
</gene>
<dbReference type="EMBL" id="JACOPF010000003">
    <property type="protein sequence ID" value="MBC5689976.1"/>
    <property type="molecule type" value="Genomic_DNA"/>
</dbReference>
<dbReference type="RefSeq" id="WP_186876637.1">
    <property type="nucleotide sequence ID" value="NZ_JACOPF010000003.1"/>
</dbReference>
<dbReference type="Pfam" id="PF03413">
    <property type="entry name" value="PepSY"/>
    <property type="match status" value="2"/>
</dbReference>
<accession>A0A923LL72</accession>
<dbReference type="AlphaFoldDB" id="A0A923LL72"/>
<evidence type="ECO:0000259" key="3">
    <source>
        <dbReference type="Pfam" id="PF03413"/>
    </source>
</evidence>
<evidence type="ECO:0000256" key="2">
    <source>
        <dbReference type="SAM" id="SignalP"/>
    </source>
</evidence>
<evidence type="ECO:0000313" key="5">
    <source>
        <dbReference type="Proteomes" id="UP000652477"/>
    </source>
</evidence>
<feature type="region of interest" description="Disordered" evidence="1">
    <location>
        <begin position="31"/>
        <end position="65"/>
    </location>
</feature>
<dbReference type="Gene3D" id="3.10.450.40">
    <property type="match status" value="2"/>
</dbReference>
<dbReference type="Proteomes" id="UP000652477">
    <property type="component" value="Unassembled WGS sequence"/>
</dbReference>